<reference evidence="2" key="1">
    <citation type="journal article" date="2020" name="Stud. Mycol.">
        <title>101 Dothideomycetes genomes: a test case for predicting lifestyles and emergence of pathogens.</title>
        <authorList>
            <person name="Haridas S."/>
            <person name="Albert R."/>
            <person name="Binder M."/>
            <person name="Bloem J."/>
            <person name="Labutti K."/>
            <person name="Salamov A."/>
            <person name="Andreopoulos B."/>
            <person name="Baker S."/>
            <person name="Barry K."/>
            <person name="Bills G."/>
            <person name="Bluhm B."/>
            <person name="Cannon C."/>
            <person name="Castanera R."/>
            <person name="Culley D."/>
            <person name="Daum C."/>
            <person name="Ezra D."/>
            <person name="Gonzalez J."/>
            <person name="Henrissat B."/>
            <person name="Kuo A."/>
            <person name="Liang C."/>
            <person name="Lipzen A."/>
            <person name="Lutzoni F."/>
            <person name="Magnuson J."/>
            <person name="Mondo S."/>
            <person name="Nolan M."/>
            <person name="Ohm R."/>
            <person name="Pangilinan J."/>
            <person name="Park H.-J."/>
            <person name="Ramirez L."/>
            <person name="Alfaro M."/>
            <person name="Sun H."/>
            <person name="Tritt A."/>
            <person name="Yoshinaga Y."/>
            <person name="Zwiers L.-H."/>
            <person name="Turgeon B."/>
            <person name="Goodwin S."/>
            <person name="Spatafora J."/>
            <person name="Crous P."/>
            <person name="Grigoriev I."/>
        </authorList>
    </citation>
    <scope>NUCLEOTIDE SEQUENCE</scope>
    <source>
        <strain evidence="2">CBS 122367</strain>
    </source>
</reference>
<evidence type="ECO:0000256" key="1">
    <source>
        <dbReference type="SAM" id="MobiDB-lite"/>
    </source>
</evidence>
<name>A0A6G1IKL6_9PLEO</name>
<dbReference type="EMBL" id="MU005610">
    <property type="protein sequence ID" value="KAF2678638.1"/>
    <property type="molecule type" value="Genomic_DNA"/>
</dbReference>
<accession>A0A6G1IKL6</accession>
<gene>
    <name evidence="2" type="ORF">K458DRAFT_408702</name>
</gene>
<keyword evidence="3" id="KW-1185">Reference proteome</keyword>
<feature type="region of interest" description="Disordered" evidence="1">
    <location>
        <begin position="124"/>
        <end position="152"/>
    </location>
</feature>
<protein>
    <submittedName>
        <fullName evidence="2">Uncharacterized protein</fullName>
    </submittedName>
</protein>
<organism evidence="2 3">
    <name type="scientific">Lentithecium fluviatile CBS 122367</name>
    <dbReference type="NCBI Taxonomy" id="1168545"/>
    <lineage>
        <taxon>Eukaryota</taxon>
        <taxon>Fungi</taxon>
        <taxon>Dikarya</taxon>
        <taxon>Ascomycota</taxon>
        <taxon>Pezizomycotina</taxon>
        <taxon>Dothideomycetes</taxon>
        <taxon>Pleosporomycetidae</taxon>
        <taxon>Pleosporales</taxon>
        <taxon>Massarineae</taxon>
        <taxon>Lentitheciaceae</taxon>
        <taxon>Lentithecium</taxon>
    </lineage>
</organism>
<evidence type="ECO:0000313" key="3">
    <source>
        <dbReference type="Proteomes" id="UP000799291"/>
    </source>
</evidence>
<proteinExistence type="predicted"/>
<dbReference type="AlphaFoldDB" id="A0A6G1IKL6"/>
<dbReference type="OrthoDB" id="3790043at2759"/>
<dbReference type="Proteomes" id="UP000799291">
    <property type="component" value="Unassembled WGS sequence"/>
</dbReference>
<evidence type="ECO:0000313" key="2">
    <source>
        <dbReference type="EMBL" id="KAF2678638.1"/>
    </source>
</evidence>
<sequence length="152" mass="16617">MTSSRPFLPVFLLFLGTLAMLYQFVPLITSSLSTSLRNLPIPHLSSSCTKDIGDGLCCDLFLGAEPCIEQCREKFVDRETWTLTNEYDECADRCLVVYKGSCAGREGEKRRGLVGEQDVEGGLEKRGDLFERGDDDFAVEGGAGVEGPNAVP</sequence>